<dbReference type="Proteomes" id="UP000031036">
    <property type="component" value="Unassembled WGS sequence"/>
</dbReference>
<organism evidence="1 2">
    <name type="scientific">Toxocara canis</name>
    <name type="common">Canine roundworm</name>
    <dbReference type="NCBI Taxonomy" id="6265"/>
    <lineage>
        <taxon>Eukaryota</taxon>
        <taxon>Metazoa</taxon>
        <taxon>Ecdysozoa</taxon>
        <taxon>Nematoda</taxon>
        <taxon>Chromadorea</taxon>
        <taxon>Rhabditida</taxon>
        <taxon>Spirurina</taxon>
        <taxon>Ascaridomorpha</taxon>
        <taxon>Ascaridoidea</taxon>
        <taxon>Toxocaridae</taxon>
        <taxon>Toxocara</taxon>
    </lineage>
</organism>
<protein>
    <submittedName>
        <fullName evidence="1">Uncharacterized protein</fullName>
    </submittedName>
</protein>
<dbReference type="GO" id="GO:0016020">
    <property type="term" value="C:membrane"/>
    <property type="evidence" value="ECO:0007669"/>
    <property type="project" value="TreeGrafter"/>
</dbReference>
<dbReference type="AlphaFoldDB" id="A0A0B2VQC7"/>
<dbReference type="OrthoDB" id="10002522at2759"/>
<dbReference type="GO" id="GO:0005829">
    <property type="term" value="C:cytosol"/>
    <property type="evidence" value="ECO:0007669"/>
    <property type="project" value="TreeGrafter"/>
</dbReference>
<accession>A0A0B2VQC7</accession>
<dbReference type="GO" id="GO:0003723">
    <property type="term" value="F:RNA binding"/>
    <property type="evidence" value="ECO:0007669"/>
    <property type="project" value="InterPro"/>
</dbReference>
<proteinExistence type="predicted"/>
<comment type="caution">
    <text evidence="1">The sequence shown here is derived from an EMBL/GenBank/DDBJ whole genome shotgun (WGS) entry which is preliminary data.</text>
</comment>
<evidence type="ECO:0000313" key="1">
    <source>
        <dbReference type="EMBL" id="KHN83574.1"/>
    </source>
</evidence>
<keyword evidence="2" id="KW-1185">Reference proteome</keyword>
<sequence length="131" mass="15218">MVVDEECFLQMMNRCAVCKENYSSIWAKREHDASMIHHVRLQQASVDCEHVCRICKFICKELSEYSKHIDSSVHKEKLAHVRMRRAVFEDISEDSTIPPFEDIVWKQEGRSIERGCKSESSRRGTLSGEIA</sequence>
<name>A0A0B2VQC7_TOXCA</name>
<gene>
    <name evidence="1" type="ORF">Tcan_18766</name>
</gene>
<dbReference type="GO" id="GO:0017124">
    <property type="term" value="F:SH3 domain binding"/>
    <property type="evidence" value="ECO:0007669"/>
    <property type="project" value="TreeGrafter"/>
</dbReference>
<dbReference type="EMBL" id="JPKZ01001178">
    <property type="protein sequence ID" value="KHN83574.1"/>
    <property type="molecule type" value="Genomic_DNA"/>
</dbReference>
<dbReference type="PANTHER" id="PTHR14435">
    <property type="entry name" value="ZINC FINGER PROTEIN 106"/>
    <property type="match status" value="1"/>
</dbReference>
<dbReference type="PANTHER" id="PTHR14435:SF2">
    <property type="entry name" value="ZINC FINGER PROTEIN 106"/>
    <property type="match status" value="1"/>
</dbReference>
<reference evidence="1 2" key="1">
    <citation type="submission" date="2014-11" db="EMBL/GenBank/DDBJ databases">
        <title>Genetic blueprint of the zoonotic pathogen Toxocara canis.</title>
        <authorList>
            <person name="Zhu X.-Q."/>
            <person name="Korhonen P.K."/>
            <person name="Cai H."/>
            <person name="Young N.D."/>
            <person name="Nejsum P."/>
            <person name="von Samson-Himmelstjerna G."/>
            <person name="Boag P.R."/>
            <person name="Tan P."/>
            <person name="Li Q."/>
            <person name="Min J."/>
            <person name="Yang Y."/>
            <person name="Wang X."/>
            <person name="Fang X."/>
            <person name="Hall R.S."/>
            <person name="Hofmann A."/>
            <person name="Sternberg P.W."/>
            <person name="Jex A.R."/>
            <person name="Gasser R.B."/>
        </authorList>
    </citation>
    <scope>NUCLEOTIDE SEQUENCE [LARGE SCALE GENOMIC DNA]</scope>
    <source>
        <strain evidence="1">PN_DK_2014</strain>
    </source>
</reference>
<evidence type="ECO:0000313" key="2">
    <source>
        <dbReference type="Proteomes" id="UP000031036"/>
    </source>
</evidence>
<dbReference type="InterPro" id="IPR042622">
    <property type="entry name" value="Znf106"/>
</dbReference>